<reference evidence="3" key="1">
    <citation type="journal article" date="2020" name="Stud. Mycol.">
        <title>101 Dothideomycetes genomes: a test case for predicting lifestyles and emergence of pathogens.</title>
        <authorList>
            <person name="Haridas S."/>
            <person name="Albert R."/>
            <person name="Binder M."/>
            <person name="Bloem J."/>
            <person name="Labutti K."/>
            <person name="Salamov A."/>
            <person name="Andreopoulos B."/>
            <person name="Baker S."/>
            <person name="Barry K."/>
            <person name="Bills G."/>
            <person name="Bluhm B."/>
            <person name="Cannon C."/>
            <person name="Castanera R."/>
            <person name="Culley D."/>
            <person name="Daum C."/>
            <person name="Ezra D."/>
            <person name="Gonzalez J."/>
            <person name="Henrissat B."/>
            <person name="Kuo A."/>
            <person name="Liang C."/>
            <person name="Lipzen A."/>
            <person name="Lutzoni F."/>
            <person name="Magnuson J."/>
            <person name="Mondo S."/>
            <person name="Nolan M."/>
            <person name="Ohm R."/>
            <person name="Pangilinan J."/>
            <person name="Park H.-J."/>
            <person name="Ramirez L."/>
            <person name="Alfaro M."/>
            <person name="Sun H."/>
            <person name="Tritt A."/>
            <person name="Yoshinaga Y."/>
            <person name="Zwiers L.-H."/>
            <person name="Turgeon B."/>
            <person name="Goodwin S."/>
            <person name="Spatafora J."/>
            <person name="Crous P."/>
            <person name="Grigoriev I."/>
        </authorList>
    </citation>
    <scope>NUCLEOTIDE SEQUENCE</scope>
    <source>
        <strain evidence="3">CBS 480.64</strain>
    </source>
</reference>
<feature type="compositionally biased region" description="Basic and acidic residues" evidence="1">
    <location>
        <begin position="385"/>
        <end position="398"/>
    </location>
</feature>
<protein>
    <submittedName>
        <fullName evidence="3">Uncharacterized protein</fullName>
    </submittedName>
</protein>
<evidence type="ECO:0000256" key="1">
    <source>
        <dbReference type="SAM" id="MobiDB-lite"/>
    </source>
</evidence>
<accession>A0A6A7C1X3</accession>
<dbReference type="Proteomes" id="UP000799421">
    <property type="component" value="Unassembled WGS sequence"/>
</dbReference>
<dbReference type="AlphaFoldDB" id="A0A6A7C1X3"/>
<evidence type="ECO:0000313" key="3">
    <source>
        <dbReference type="EMBL" id="KAF2861576.1"/>
    </source>
</evidence>
<evidence type="ECO:0000313" key="4">
    <source>
        <dbReference type="Proteomes" id="UP000799421"/>
    </source>
</evidence>
<organism evidence="3 4">
    <name type="scientific">Piedraia hortae CBS 480.64</name>
    <dbReference type="NCBI Taxonomy" id="1314780"/>
    <lineage>
        <taxon>Eukaryota</taxon>
        <taxon>Fungi</taxon>
        <taxon>Dikarya</taxon>
        <taxon>Ascomycota</taxon>
        <taxon>Pezizomycotina</taxon>
        <taxon>Dothideomycetes</taxon>
        <taxon>Dothideomycetidae</taxon>
        <taxon>Capnodiales</taxon>
        <taxon>Piedraiaceae</taxon>
        <taxon>Piedraia</taxon>
    </lineage>
</organism>
<keyword evidence="2" id="KW-1133">Transmembrane helix</keyword>
<name>A0A6A7C1X3_9PEZI</name>
<feature type="compositionally biased region" description="Polar residues" evidence="1">
    <location>
        <begin position="425"/>
        <end position="439"/>
    </location>
</feature>
<dbReference type="EMBL" id="MU005971">
    <property type="protein sequence ID" value="KAF2861576.1"/>
    <property type="molecule type" value="Genomic_DNA"/>
</dbReference>
<keyword evidence="4" id="KW-1185">Reference proteome</keyword>
<sequence>MGGSEPPYIYTHPTHRQLAYPYSEFNPKAVTQASYAARRAVNRNSPPKKQTGPLINFNQHPDSHVPVHGSQHAYKPLPPNTSSVIAGVRWAQFGLRILQEVAALGLLVATICIKGPNGYEKFLIRVPQAWDSLINLYAVYHLARPANTRPPGSSVAYHMFSLVMDTGLIPLYVYIALATNSNRQLDVPRYKSGGEMEPGNWRWTSVFNGQSATDTLLLVTFIGAIILASLHLISCGLDLYLLIMFRKISHLPPDMNPLDRPKKKNKSKHEYKDSELSLLGGYGEGSAQDEGPQVPFEHSRVGSKTSLAYTPRTPARYSRQPQPPPPSNEEAEDWPLTREISAPQPEAEKHKRQLLDDNWYVLDDNEDSKFTYAPSTKSSRYYATKTDDRPPIPRHDSFEPAEEVGESLQVNKVPQPLGMNPPTPTTGMSRSQTMSSSIYSEPASALNHSDTVIRSPPQKRYGNLGGNNQSGKSRVISRSGADISDESVMHIDDSQQLRSRREVSGKVVEEGRGGWWNFRT</sequence>
<gene>
    <name evidence="3" type="ORF">K470DRAFT_230058</name>
</gene>
<feature type="region of interest" description="Disordered" evidence="1">
    <location>
        <begin position="278"/>
        <end position="333"/>
    </location>
</feature>
<feature type="transmembrane region" description="Helical" evidence="2">
    <location>
        <begin position="155"/>
        <end position="177"/>
    </location>
</feature>
<keyword evidence="2" id="KW-0812">Transmembrane</keyword>
<evidence type="ECO:0000256" key="2">
    <source>
        <dbReference type="SAM" id="Phobius"/>
    </source>
</evidence>
<feature type="region of interest" description="Disordered" evidence="1">
    <location>
        <begin position="365"/>
        <end position="486"/>
    </location>
</feature>
<feature type="transmembrane region" description="Helical" evidence="2">
    <location>
        <begin position="216"/>
        <end position="243"/>
    </location>
</feature>
<dbReference type="OrthoDB" id="5404940at2759"/>
<proteinExistence type="predicted"/>
<keyword evidence="2" id="KW-0472">Membrane</keyword>